<comment type="caution">
    <text evidence="1">The sequence shown here is derived from an EMBL/GenBank/DDBJ whole genome shotgun (WGS) entry which is preliminary data.</text>
</comment>
<sequence>AQVDARADALLARAKFEAMAGKMYAPHDARLEMYERVAIEDTRGL</sequence>
<dbReference type="AlphaFoldDB" id="A0A0F8VWF5"/>
<reference evidence="1" key="1">
    <citation type="journal article" date="2015" name="Nature">
        <title>Complex archaea that bridge the gap between prokaryotes and eukaryotes.</title>
        <authorList>
            <person name="Spang A."/>
            <person name="Saw J.H."/>
            <person name="Jorgensen S.L."/>
            <person name="Zaremba-Niedzwiedzka K."/>
            <person name="Martijn J."/>
            <person name="Lind A.E."/>
            <person name="van Eijk R."/>
            <person name="Schleper C."/>
            <person name="Guy L."/>
            <person name="Ettema T.J."/>
        </authorList>
    </citation>
    <scope>NUCLEOTIDE SEQUENCE</scope>
</reference>
<feature type="non-terminal residue" evidence="1">
    <location>
        <position position="1"/>
    </location>
</feature>
<accession>A0A0F8VWF5</accession>
<evidence type="ECO:0000313" key="1">
    <source>
        <dbReference type="EMBL" id="KKK48647.1"/>
    </source>
</evidence>
<organism evidence="1">
    <name type="scientific">marine sediment metagenome</name>
    <dbReference type="NCBI Taxonomy" id="412755"/>
    <lineage>
        <taxon>unclassified sequences</taxon>
        <taxon>metagenomes</taxon>
        <taxon>ecological metagenomes</taxon>
    </lineage>
</organism>
<gene>
    <name evidence="1" type="ORF">LCGC14_3143030</name>
</gene>
<dbReference type="EMBL" id="LAZR01068960">
    <property type="protein sequence ID" value="KKK48647.1"/>
    <property type="molecule type" value="Genomic_DNA"/>
</dbReference>
<name>A0A0F8VWF5_9ZZZZ</name>
<proteinExistence type="predicted"/>
<protein>
    <submittedName>
        <fullName evidence="1">Uncharacterized protein</fullName>
    </submittedName>
</protein>